<comment type="caution">
    <text evidence="1">The sequence shown here is derived from an EMBL/GenBank/DDBJ whole genome shotgun (WGS) entry which is preliminary data.</text>
</comment>
<sequence length="118" mass="13563">MSSSPLQIEAKKLAALYARWLRLPEDALFHGGRGPVMKMYEALKSAKGKDDIKSILDLSKYEMEKQTFNDLTRLVNEILNRIQNMNDSDAVAFTLEVFRYFQIALATKIEDVKKGYWA</sequence>
<dbReference type="RefSeq" id="WP_342764596.1">
    <property type="nucleotide sequence ID" value="NZ_WHYS01000019.1"/>
</dbReference>
<dbReference type="AlphaFoldDB" id="A0A6G1T6L0"/>
<reference evidence="1 2" key="1">
    <citation type="submission" date="2019-10" db="EMBL/GenBank/DDBJ databases">
        <title>Comparative genomics of sulfur disproportionating microorganisms.</title>
        <authorList>
            <person name="Ward L.M."/>
            <person name="Bertran E."/>
            <person name="Johnston D."/>
        </authorList>
    </citation>
    <scope>NUCLEOTIDE SEQUENCE [LARGE SCALE GENOMIC DNA]</scope>
    <source>
        <strain evidence="1 2">DSM 3772</strain>
    </source>
</reference>
<organism evidence="1 2">
    <name type="scientific">Acidianus ambivalens</name>
    <name type="common">Desulfurolobus ambivalens</name>
    <dbReference type="NCBI Taxonomy" id="2283"/>
    <lineage>
        <taxon>Archaea</taxon>
        <taxon>Thermoproteota</taxon>
        <taxon>Thermoprotei</taxon>
        <taxon>Sulfolobales</taxon>
        <taxon>Sulfolobaceae</taxon>
        <taxon>Acidianus</taxon>
    </lineage>
</organism>
<accession>A0A6G1T6L0</accession>
<dbReference type="Proteomes" id="UP000474054">
    <property type="component" value="Unassembled WGS sequence"/>
</dbReference>
<protein>
    <recommendedName>
        <fullName evidence="3">CRISPR type III-B/RAMP module-associated protein Cmr5</fullName>
    </recommendedName>
</protein>
<proteinExistence type="predicted"/>
<evidence type="ECO:0000313" key="1">
    <source>
        <dbReference type="EMBL" id="MQL56633.1"/>
    </source>
</evidence>
<evidence type="ECO:0000313" key="2">
    <source>
        <dbReference type="Proteomes" id="UP000474054"/>
    </source>
</evidence>
<gene>
    <name evidence="1" type="ORF">GFB69_13285</name>
</gene>
<evidence type="ECO:0008006" key="3">
    <source>
        <dbReference type="Google" id="ProtNLM"/>
    </source>
</evidence>
<dbReference type="EMBL" id="WHYS01000019">
    <property type="protein sequence ID" value="MQL56633.1"/>
    <property type="molecule type" value="Genomic_DNA"/>
</dbReference>
<name>A0A6G1T6L0_ACIAM</name>